<reference evidence="1" key="1">
    <citation type="submission" date="2015-07" db="EMBL/GenBank/DDBJ databases">
        <title>MeaNS - Measles Nucleotide Surveillance Program.</title>
        <authorList>
            <person name="Tran T."/>
            <person name="Druce J."/>
        </authorList>
    </citation>
    <scope>NUCLEOTIDE SEQUENCE</scope>
    <source>
        <strain evidence="1">UCB-OBI-ISO-001</strain>
        <tissue evidence="1">Gonad</tissue>
    </source>
</reference>
<evidence type="ECO:0000313" key="1">
    <source>
        <dbReference type="EMBL" id="KOF78020.1"/>
    </source>
</evidence>
<dbReference type="AlphaFoldDB" id="A0A0L8GN29"/>
<dbReference type="EMBL" id="KQ421225">
    <property type="protein sequence ID" value="KOF78020.1"/>
    <property type="molecule type" value="Genomic_DNA"/>
</dbReference>
<proteinExistence type="predicted"/>
<sequence>MCHQHYHHLDGPLQHSIWLLVVFCRSNLLRSAITIPSQSSFIVSCHVDHLALFDSIIILHTHHIFVPDKTSLVHYINSSDTAWRTITNRRGLRTEP</sequence>
<name>A0A0L8GN29_OCTBM</name>
<organism evidence="1">
    <name type="scientific">Octopus bimaculoides</name>
    <name type="common">California two-spotted octopus</name>
    <dbReference type="NCBI Taxonomy" id="37653"/>
    <lineage>
        <taxon>Eukaryota</taxon>
        <taxon>Metazoa</taxon>
        <taxon>Spiralia</taxon>
        <taxon>Lophotrochozoa</taxon>
        <taxon>Mollusca</taxon>
        <taxon>Cephalopoda</taxon>
        <taxon>Coleoidea</taxon>
        <taxon>Octopodiformes</taxon>
        <taxon>Octopoda</taxon>
        <taxon>Incirrata</taxon>
        <taxon>Octopodidae</taxon>
        <taxon>Octopus</taxon>
    </lineage>
</organism>
<protein>
    <submittedName>
        <fullName evidence="1">Uncharacterized protein</fullName>
    </submittedName>
</protein>
<gene>
    <name evidence="1" type="ORF">OCBIM_22031382mg</name>
</gene>
<accession>A0A0L8GN29</accession>